<organism evidence="8 9">
    <name type="scientific">Methylobacter tundripaludum</name>
    <dbReference type="NCBI Taxonomy" id="173365"/>
    <lineage>
        <taxon>Bacteria</taxon>
        <taxon>Pseudomonadati</taxon>
        <taxon>Pseudomonadota</taxon>
        <taxon>Gammaproteobacteria</taxon>
        <taxon>Methylococcales</taxon>
        <taxon>Methylococcaceae</taxon>
        <taxon>Methylobacter</taxon>
    </lineage>
</organism>
<dbReference type="AlphaFoldDB" id="A0A2S6H9K1"/>
<keyword evidence="4" id="KW-0479">Metal-binding</keyword>
<evidence type="ECO:0000256" key="4">
    <source>
        <dbReference type="ARBA" id="ARBA00022723"/>
    </source>
</evidence>
<comment type="similarity">
    <text evidence="2">Belongs to the GmhB family.</text>
</comment>
<evidence type="ECO:0000256" key="7">
    <source>
        <dbReference type="ARBA" id="ARBA00031828"/>
    </source>
</evidence>
<dbReference type="GO" id="GO:0005737">
    <property type="term" value="C:cytoplasm"/>
    <property type="evidence" value="ECO:0007669"/>
    <property type="project" value="UniProtKB-SubCell"/>
</dbReference>
<dbReference type="InterPro" id="IPR023214">
    <property type="entry name" value="HAD_sf"/>
</dbReference>
<dbReference type="InterPro" id="IPR006543">
    <property type="entry name" value="Histidinol-phos"/>
</dbReference>
<dbReference type="GO" id="GO:0005975">
    <property type="term" value="P:carbohydrate metabolic process"/>
    <property type="evidence" value="ECO:0007669"/>
    <property type="project" value="InterPro"/>
</dbReference>
<dbReference type="CDD" id="cd07503">
    <property type="entry name" value="HAD_HisB-N"/>
    <property type="match status" value="1"/>
</dbReference>
<dbReference type="PANTHER" id="PTHR42891:SF1">
    <property type="entry name" value="D-GLYCERO-BETA-D-MANNO-HEPTOSE-1,7-BISPHOSPHATE 7-PHOSPHATASE"/>
    <property type="match status" value="1"/>
</dbReference>
<gene>
    <name evidence="8" type="ORF">B0F87_11188</name>
</gene>
<proteinExistence type="inferred from homology"/>
<dbReference type="PANTHER" id="PTHR42891">
    <property type="entry name" value="D-GLYCERO-BETA-D-MANNO-HEPTOSE-1,7-BISPHOSPHATE 7-PHOSPHATASE"/>
    <property type="match status" value="1"/>
</dbReference>
<reference evidence="8 9" key="1">
    <citation type="submission" date="2018-02" db="EMBL/GenBank/DDBJ databases">
        <title>Subsurface microbial communities from deep shales in Ohio and West Virginia, USA.</title>
        <authorList>
            <person name="Wrighton K."/>
        </authorList>
    </citation>
    <scope>NUCLEOTIDE SEQUENCE [LARGE SCALE GENOMIC DNA]</scope>
    <source>
        <strain evidence="8 9">OWC-DMM</strain>
    </source>
</reference>
<keyword evidence="3" id="KW-0963">Cytoplasm</keyword>
<accession>A0A2S6H9K1</accession>
<evidence type="ECO:0000313" key="9">
    <source>
        <dbReference type="Proteomes" id="UP000240010"/>
    </source>
</evidence>
<sequence length="200" mass="22412">MSLDSTPKARAIFLDRDGVLNRALVRGGLPYPPRDLAEVEILPGVTEALLALKAAGFILITVSNQPDVARGILKRDTVDSINAYLGERMPMDRFIMCYHDSGDECACRKPKAGMLHAGALEFNVDLNRSYMVGDRWRDVEAGKNAGCKTIFIDYGYDERQPESYDFVTGSLLEAAQIILSKEKGSEDCRTTEYKNLRRWR</sequence>
<dbReference type="InterPro" id="IPR006549">
    <property type="entry name" value="HAD-SF_hydro_IIIA"/>
</dbReference>
<evidence type="ECO:0000256" key="3">
    <source>
        <dbReference type="ARBA" id="ARBA00022490"/>
    </source>
</evidence>
<evidence type="ECO:0000313" key="8">
    <source>
        <dbReference type="EMBL" id="PPK74157.1"/>
    </source>
</evidence>
<evidence type="ECO:0000256" key="6">
    <source>
        <dbReference type="ARBA" id="ARBA00023277"/>
    </source>
</evidence>
<name>A0A2S6H9K1_9GAMM</name>
<dbReference type="NCBIfam" id="TIGR01662">
    <property type="entry name" value="HAD-SF-IIIA"/>
    <property type="match status" value="1"/>
</dbReference>
<evidence type="ECO:0000256" key="1">
    <source>
        <dbReference type="ARBA" id="ARBA00004496"/>
    </source>
</evidence>
<dbReference type="NCBIfam" id="TIGR01656">
    <property type="entry name" value="Histidinol-ppas"/>
    <property type="match status" value="1"/>
</dbReference>
<dbReference type="Gene3D" id="3.40.50.1000">
    <property type="entry name" value="HAD superfamily/HAD-like"/>
    <property type="match status" value="1"/>
</dbReference>
<dbReference type="EMBL" id="PTIZ01000011">
    <property type="protein sequence ID" value="PPK74157.1"/>
    <property type="molecule type" value="Genomic_DNA"/>
</dbReference>
<evidence type="ECO:0000256" key="5">
    <source>
        <dbReference type="ARBA" id="ARBA00022801"/>
    </source>
</evidence>
<dbReference type="GO" id="GO:0046872">
    <property type="term" value="F:metal ion binding"/>
    <property type="evidence" value="ECO:0007669"/>
    <property type="project" value="UniProtKB-KW"/>
</dbReference>
<dbReference type="InterPro" id="IPR036412">
    <property type="entry name" value="HAD-like_sf"/>
</dbReference>
<comment type="subcellular location">
    <subcellularLocation>
        <location evidence="1">Cytoplasm</location>
    </subcellularLocation>
</comment>
<dbReference type="SUPFAM" id="SSF56784">
    <property type="entry name" value="HAD-like"/>
    <property type="match status" value="1"/>
</dbReference>
<dbReference type="Proteomes" id="UP000240010">
    <property type="component" value="Unassembled WGS sequence"/>
</dbReference>
<dbReference type="Pfam" id="PF13242">
    <property type="entry name" value="Hydrolase_like"/>
    <property type="match status" value="1"/>
</dbReference>
<keyword evidence="6" id="KW-0119">Carbohydrate metabolism</keyword>
<protein>
    <recommendedName>
        <fullName evidence="7">D,D-heptose 1,7-bisphosphate phosphatase</fullName>
    </recommendedName>
</protein>
<dbReference type="GO" id="GO:0016791">
    <property type="term" value="F:phosphatase activity"/>
    <property type="evidence" value="ECO:0007669"/>
    <property type="project" value="InterPro"/>
</dbReference>
<evidence type="ECO:0000256" key="2">
    <source>
        <dbReference type="ARBA" id="ARBA00005628"/>
    </source>
</evidence>
<comment type="caution">
    <text evidence="8">The sequence shown here is derived from an EMBL/GenBank/DDBJ whole genome shotgun (WGS) entry which is preliminary data.</text>
</comment>
<keyword evidence="5" id="KW-0378">Hydrolase</keyword>
<dbReference type="InterPro" id="IPR004446">
    <property type="entry name" value="Heptose_bisP_phosphatase"/>
</dbReference>